<sequence length="87" mass="9583">MRAVFFEFEVLLGHGESAETYPMLVSLDAIRSIEPSTGAGDHALVVLEGSVTDADTAITQFRTVKPYTEIRELLRHNAYTQTVVVPC</sequence>
<protein>
    <submittedName>
        <fullName evidence="1">Uncharacterized protein</fullName>
    </submittedName>
</protein>
<evidence type="ECO:0000313" key="2">
    <source>
        <dbReference type="Proteomes" id="UP000190074"/>
    </source>
</evidence>
<name>A0A1U1KXY6_9MYCO</name>
<proteinExistence type="predicted"/>
<evidence type="ECO:0000313" key="1">
    <source>
        <dbReference type="EMBL" id="SKM28643.1"/>
    </source>
</evidence>
<dbReference type="EMBL" id="FVGW01000006">
    <property type="protein sequence ID" value="SKM28643.1"/>
    <property type="molecule type" value="Genomic_DNA"/>
</dbReference>
<organism evidence="1 2">
    <name type="scientific">Mycobacteroides abscessus subsp. massiliense</name>
    <dbReference type="NCBI Taxonomy" id="1962118"/>
    <lineage>
        <taxon>Bacteria</taxon>
        <taxon>Bacillati</taxon>
        <taxon>Actinomycetota</taxon>
        <taxon>Actinomycetes</taxon>
        <taxon>Mycobacteriales</taxon>
        <taxon>Mycobacteriaceae</taxon>
        <taxon>Mycobacteroides</taxon>
        <taxon>Mycobacteroides abscessus</taxon>
    </lineage>
</organism>
<dbReference type="Proteomes" id="UP000190074">
    <property type="component" value="Unassembled WGS sequence"/>
</dbReference>
<gene>
    <name evidence="1" type="ORF">SAMEA2259716_03351</name>
</gene>
<dbReference type="RefSeq" id="WP_079626742.1">
    <property type="nucleotide sequence ID" value="NZ_FVGW01000006.1"/>
</dbReference>
<dbReference type="AlphaFoldDB" id="A0A1U1KXY6"/>
<accession>A0A1U1KXY6</accession>
<reference evidence="1 2" key="1">
    <citation type="submission" date="2016-11" db="EMBL/GenBank/DDBJ databases">
        <authorList>
            <consortium name="Pathogen Informatics"/>
        </authorList>
    </citation>
    <scope>NUCLEOTIDE SEQUENCE [LARGE SCALE GENOMIC DNA]</scope>
    <source>
        <strain evidence="1 2">911</strain>
    </source>
</reference>